<evidence type="ECO:0000313" key="7">
    <source>
        <dbReference type="Proteomes" id="UP000236286"/>
    </source>
</evidence>
<dbReference type="InterPro" id="IPR029044">
    <property type="entry name" value="Nucleotide-diphossugar_trans"/>
</dbReference>
<dbReference type="Gene3D" id="3.90.550.10">
    <property type="entry name" value="Spore Coat Polysaccharide Biosynthesis Protein SpsA, Chain A"/>
    <property type="match status" value="1"/>
</dbReference>
<dbReference type="InterPro" id="IPR001173">
    <property type="entry name" value="Glyco_trans_2-like"/>
</dbReference>
<dbReference type="AlphaFoldDB" id="A0A2J7TDA0"/>
<dbReference type="GO" id="GO:0016301">
    <property type="term" value="F:kinase activity"/>
    <property type="evidence" value="ECO:0007669"/>
    <property type="project" value="UniProtKB-KW"/>
</dbReference>
<comment type="similarity">
    <text evidence="1">Belongs to the glycosyltransferase 2 family.</text>
</comment>
<sequence length="383" mass="42414">MWLIAFVLFLSFLLLQHPFVTYPLSLYGLRLTRGPRSILKADECQTLSVDIVFCAYNEINSIGSKIENCLKLKEADPGLQIRAYSDGSSDGSADLLAQYSSKMVVTISDRRLGKSAGMNTLLAQSSADIVVFTDANTTIDDRAIDSVRRYFSDAQVGCVCGDLRYVNARESPTAGIGSAYWRFEQLLKALETSTGSTMGSDGALFAIRRKLFTPVPVDIIDDMFTSLSILCDGYRVVQADDFIAYERSVTRSGEEWRRKVRIACRAFNCHRLLWPRLRRTGALNIYKYISHKWVRWLSGLWIIAAGASLLTLLALAGLWWIGAFFILAAAAIITAGRCNLFAGAAALNEILISLFAATYGVWKSLRGQRFQTWSVASTARAGN</sequence>
<keyword evidence="4" id="KW-0812">Transmembrane</keyword>
<protein>
    <submittedName>
        <fullName evidence="6">Histidine kinase</fullName>
    </submittedName>
</protein>
<dbReference type="OrthoDB" id="9766971at2"/>
<gene>
    <name evidence="6" type="ORF">CR492_17250</name>
</gene>
<reference evidence="6 7" key="1">
    <citation type="submission" date="2017-10" db="EMBL/GenBank/DDBJ databases">
        <title>Genome announcement of Methylocella silvestris TVC from permafrost.</title>
        <authorList>
            <person name="Wang J."/>
            <person name="Geng K."/>
            <person name="Ul-Haque F."/>
            <person name="Crombie A.T."/>
            <person name="Street L.E."/>
            <person name="Wookey P.A."/>
            <person name="Murrell J.C."/>
            <person name="Pratscher J."/>
        </authorList>
    </citation>
    <scope>NUCLEOTIDE SEQUENCE [LARGE SCALE GENOMIC DNA]</scope>
    <source>
        <strain evidence="6 7">TVC</strain>
    </source>
</reference>
<keyword evidence="2" id="KW-0328">Glycosyltransferase</keyword>
<evidence type="ECO:0000256" key="2">
    <source>
        <dbReference type="ARBA" id="ARBA00022676"/>
    </source>
</evidence>
<dbReference type="RefSeq" id="WP_102844971.1">
    <property type="nucleotide sequence ID" value="NZ_PDZR01000025.1"/>
</dbReference>
<feature type="domain" description="Glycosyltransferase 2-like" evidence="5">
    <location>
        <begin position="51"/>
        <end position="211"/>
    </location>
</feature>
<keyword evidence="6" id="KW-0418">Kinase</keyword>
<evidence type="ECO:0000256" key="3">
    <source>
        <dbReference type="ARBA" id="ARBA00022679"/>
    </source>
</evidence>
<evidence type="ECO:0000256" key="4">
    <source>
        <dbReference type="SAM" id="Phobius"/>
    </source>
</evidence>
<evidence type="ECO:0000259" key="5">
    <source>
        <dbReference type="Pfam" id="PF00535"/>
    </source>
</evidence>
<dbReference type="Pfam" id="PF00535">
    <property type="entry name" value="Glycos_transf_2"/>
    <property type="match status" value="1"/>
</dbReference>
<accession>A0A2J7TDA0</accession>
<organism evidence="6 7">
    <name type="scientific">Methylocella silvestris</name>
    <dbReference type="NCBI Taxonomy" id="199596"/>
    <lineage>
        <taxon>Bacteria</taxon>
        <taxon>Pseudomonadati</taxon>
        <taxon>Pseudomonadota</taxon>
        <taxon>Alphaproteobacteria</taxon>
        <taxon>Hyphomicrobiales</taxon>
        <taxon>Beijerinckiaceae</taxon>
        <taxon>Methylocella</taxon>
    </lineage>
</organism>
<dbReference type="Proteomes" id="UP000236286">
    <property type="component" value="Unassembled WGS sequence"/>
</dbReference>
<evidence type="ECO:0000256" key="1">
    <source>
        <dbReference type="ARBA" id="ARBA00006739"/>
    </source>
</evidence>
<feature type="transmembrane region" description="Helical" evidence="4">
    <location>
        <begin position="293"/>
        <end position="313"/>
    </location>
</feature>
<evidence type="ECO:0000313" key="6">
    <source>
        <dbReference type="EMBL" id="PNG24747.1"/>
    </source>
</evidence>
<dbReference type="SUPFAM" id="SSF53448">
    <property type="entry name" value="Nucleotide-diphospho-sugar transferases"/>
    <property type="match status" value="1"/>
</dbReference>
<comment type="caution">
    <text evidence="6">The sequence shown here is derived from an EMBL/GenBank/DDBJ whole genome shotgun (WGS) entry which is preliminary data.</text>
</comment>
<dbReference type="GO" id="GO:0016757">
    <property type="term" value="F:glycosyltransferase activity"/>
    <property type="evidence" value="ECO:0007669"/>
    <property type="project" value="UniProtKB-KW"/>
</dbReference>
<name>A0A2J7TDA0_METSI</name>
<dbReference type="PANTHER" id="PTHR43630:SF1">
    <property type="entry name" value="POLY-BETA-1,6-N-ACETYL-D-GLUCOSAMINE SYNTHASE"/>
    <property type="match status" value="1"/>
</dbReference>
<dbReference type="EMBL" id="PDZR01000025">
    <property type="protein sequence ID" value="PNG24747.1"/>
    <property type="molecule type" value="Genomic_DNA"/>
</dbReference>
<keyword evidence="3" id="KW-0808">Transferase</keyword>
<keyword evidence="4" id="KW-1133">Transmembrane helix</keyword>
<feature type="transmembrane region" description="Helical" evidence="4">
    <location>
        <begin position="318"/>
        <end position="335"/>
    </location>
</feature>
<keyword evidence="4" id="KW-0472">Membrane</keyword>
<proteinExistence type="inferred from homology"/>
<dbReference type="PANTHER" id="PTHR43630">
    <property type="entry name" value="POLY-BETA-1,6-N-ACETYL-D-GLUCOSAMINE SYNTHASE"/>
    <property type="match status" value="1"/>
</dbReference>